<dbReference type="VEuPathDB" id="FungiDB:PSTT_14945"/>
<dbReference type="PANTHER" id="PTHR35185:SF1">
    <property type="entry name" value="UPF0619 GPI-ANCHORED MEMBRANE PROTEIN C1322.10"/>
    <property type="match status" value="1"/>
</dbReference>
<accession>A0A2S4UJY5</accession>
<dbReference type="EMBL" id="PKSL01000254">
    <property type="protein sequence ID" value="POV97623.1"/>
    <property type="molecule type" value="Genomic_DNA"/>
</dbReference>
<dbReference type="OrthoDB" id="5420143at2759"/>
<organism evidence="1 2">
    <name type="scientific">Puccinia striiformis</name>
    <dbReference type="NCBI Taxonomy" id="27350"/>
    <lineage>
        <taxon>Eukaryota</taxon>
        <taxon>Fungi</taxon>
        <taxon>Dikarya</taxon>
        <taxon>Basidiomycota</taxon>
        <taxon>Pucciniomycotina</taxon>
        <taxon>Pucciniomycetes</taxon>
        <taxon>Pucciniales</taxon>
        <taxon>Pucciniaceae</taxon>
        <taxon>Puccinia</taxon>
    </lineage>
</organism>
<dbReference type="Proteomes" id="UP000239156">
    <property type="component" value="Unassembled WGS sequence"/>
</dbReference>
<proteinExistence type="predicted"/>
<dbReference type="PANTHER" id="PTHR35185">
    <property type="entry name" value="SERINE/THREONINE-RICH PROTEIN ADG2-RELATED"/>
    <property type="match status" value="1"/>
</dbReference>
<reference evidence="1" key="1">
    <citation type="submission" date="2017-12" db="EMBL/GenBank/DDBJ databases">
        <title>Gene loss provides genomic basis for host adaptation in cereal stripe rust fungi.</title>
        <authorList>
            <person name="Xia C."/>
        </authorList>
    </citation>
    <scope>NUCLEOTIDE SEQUENCE [LARGE SCALE GENOMIC DNA]</scope>
    <source>
        <strain evidence="1">93-210</strain>
    </source>
</reference>
<evidence type="ECO:0000313" key="2">
    <source>
        <dbReference type="Proteomes" id="UP000239156"/>
    </source>
</evidence>
<protein>
    <submittedName>
        <fullName evidence="1">Uncharacterized protein</fullName>
    </submittedName>
</protein>
<dbReference type="AlphaFoldDB" id="A0A2S4UJY5"/>
<name>A0A2S4UJY5_9BASI</name>
<dbReference type="VEuPathDB" id="FungiDB:PSHT_09758"/>
<evidence type="ECO:0000313" key="1">
    <source>
        <dbReference type="EMBL" id="POV97623.1"/>
    </source>
</evidence>
<sequence length="222" mass="22795">MRFLNLMISLAGLATSAAAFTINVPSTANYWVQFATNSIAWTNGPNDSPAVTLQIINANQTLLNGIFSITEYVPAALEQYTVTNVTLVVADGWVSLTSSPDHFIPTNLTRQQVQMVNPANSSQVYASSSPFSVKPSDTTPAPGSAGLGSPSTIPGANDMRKMTGMSGMPGNGTNGHPGNTTGFSNSPNGTASGNARSDATNVASISFAAMSLVASAIGFASL</sequence>
<gene>
    <name evidence="1" type="ORF">PSTT_14945</name>
</gene>
<keyword evidence="2" id="KW-1185">Reference proteome</keyword>
<comment type="caution">
    <text evidence="1">The sequence shown here is derived from an EMBL/GenBank/DDBJ whole genome shotgun (WGS) entry which is preliminary data.</text>
</comment>
<dbReference type="InterPro" id="IPR052479">
    <property type="entry name" value="GPI-anchor_Adhesion_Reg"/>
</dbReference>